<feature type="domain" description="Methyltransferase" evidence="1">
    <location>
        <begin position="46"/>
        <end position="145"/>
    </location>
</feature>
<evidence type="ECO:0000313" key="3">
    <source>
        <dbReference type="Proteomes" id="UP000660745"/>
    </source>
</evidence>
<accession>A0A918E227</accession>
<organism evidence="2 3">
    <name type="scientific">Nonomuraea glycinis</name>
    <dbReference type="NCBI Taxonomy" id="2047744"/>
    <lineage>
        <taxon>Bacteria</taxon>
        <taxon>Bacillati</taxon>
        <taxon>Actinomycetota</taxon>
        <taxon>Actinomycetes</taxon>
        <taxon>Streptosporangiales</taxon>
        <taxon>Streptosporangiaceae</taxon>
        <taxon>Nonomuraea</taxon>
    </lineage>
</organism>
<reference evidence="2" key="2">
    <citation type="submission" date="2020-09" db="EMBL/GenBank/DDBJ databases">
        <authorList>
            <person name="Sun Q."/>
            <person name="Zhou Y."/>
        </authorList>
    </citation>
    <scope>NUCLEOTIDE SEQUENCE</scope>
    <source>
        <strain evidence="2">CGMCC 4.7430</strain>
    </source>
</reference>
<dbReference type="Pfam" id="PF13649">
    <property type="entry name" value="Methyltransf_25"/>
    <property type="match status" value="1"/>
</dbReference>
<gene>
    <name evidence="2" type="ORF">GCM10012278_07500</name>
</gene>
<dbReference type="Proteomes" id="UP000660745">
    <property type="component" value="Unassembled WGS sequence"/>
</dbReference>
<dbReference type="CDD" id="cd02440">
    <property type="entry name" value="AdoMet_MTases"/>
    <property type="match status" value="1"/>
</dbReference>
<dbReference type="InterPro" id="IPR029063">
    <property type="entry name" value="SAM-dependent_MTases_sf"/>
</dbReference>
<dbReference type="GO" id="GO:0032259">
    <property type="term" value="P:methylation"/>
    <property type="evidence" value="ECO:0007669"/>
    <property type="project" value="UniProtKB-KW"/>
</dbReference>
<evidence type="ECO:0000259" key="1">
    <source>
        <dbReference type="Pfam" id="PF13649"/>
    </source>
</evidence>
<dbReference type="Gene3D" id="3.40.50.150">
    <property type="entry name" value="Vaccinia Virus protein VP39"/>
    <property type="match status" value="1"/>
</dbReference>
<sequence>MADHPGNWYGDELAALYDHSPLLADGAGNPAIGHLRSLAAKYGGPVLQIGVATGQFALPLARDGHEVVGIDVSESMLGAVRRRMEAEPADVRRRLSLETGDMRDLDLGRRFPLIAMPGNVFLYNLTQRDQLATLATMRRHLTDDGVVVIDIFTPDLRLLADGSAAVRSHRFQTPDGAEYLAEQTVQVERLTQREKLRMTHRRIEPDGVLGPALFTELTMRYVHPAEMLLLLKVAELRLCELVGDYATGQRKSAYDGPQVVVARRGE</sequence>
<dbReference type="EMBL" id="BMNK01000001">
    <property type="protein sequence ID" value="GGP02003.1"/>
    <property type="molecule type" value="Genomic_DNA"/>
</dbReference>
<keyword evidence="2" id="KW-0808">Transferase</keyword>
<dbReference type="InterPro" id="IPR041698">
    <property type="entry name" value="Methyltransf_25"/>
</dbReference>
<protein>
    <submittedName>
        <fullName evidence="2">Type 12 methyltransferase</fullName>
    </submittedName>
</protein>
<reference evidence="2" key="1">
    <citation type="journal article" date="2014" name="Int. J. Syst. Evol. Microbiol.">
        <title>Complete genome sequence of Corynebacterium casei LMG S-19264T (=DSM 44701T), isolated from a smear-ripened cheese.</title>
        <authorList>
            <consortium name="US DOE Joint Genome Institute (JGI-PGF)"/>
            <person name="Walter F."/>
            <person name="Albersmeier A."/>
            <person name="Kalinowski J."/>
            <person name="Ruckert C."/>
        </authorList>
    </citation>
    <scope>NUCLEOTIDE SEQUENCE</scope>
    <source>
        <strain evidence="2">CGMCC 4.7430</strain>
    </source>
</reference>
<dbReference type="AlphaFoldDB" id="A0A918E227"/>
<comment type="caution">
    <text evidence="2">The sequence shown here is derived from an EMBL/GenBank/DDBJ whole genome shotgun (WGS) entry which is preliminary data.</text>
</comment>
<name>A0A918E227_9ACTN</name>
<proteinExistence type="predicted"/>
<dbReference type="SUPFAM" id="SSF53335">
    <property type="entry name" value="S-adenosyl-L-methionine-dependent methyltransferases"/>
    <property type="match status" value="1"/>
</dbReference>
<dbReference type="GO" id="GO:0008168">
    <property type="term" value="F:methyltransferase activity"/>
    <property type="evidence" value="ECO:0007669"/>
    <property type="project" value="UniProtKB-KW"/>
</dbReference>
<keyword evidence="2" id="KW-0489">Methyltransferase</keyword>
<evidence type="ECO:0000313" key="2">
    <source>
        <dbReference type="EMBL" id="GGP02003.1"/>
    </source>
</evidence>
<keyword evidence="3" id="KW-1185">Reference proteome</keyword>
<dbReference type="RefSeq" id="WP_189137008.1">
    <property type="nucleotide sequence ID" value="NZ_BMNK01000001.1"/>
</dbReference>